<dbReference type="OrthoDB" id="9780707at2"/>
<dbReference type="Pfam" id="PF05175">
    <property type="entry name" value="MTS"/>
    <property type="match status" value="1"/>
</dbReference>
<keyword evidence="2" id="KW-0169">Cobalamin biosynthesis</keyword>
<dbReference type="AlphaFoldDB" id="A0A1H8GWN0"/>
<name>A0A1H8GWN0_9FIRM</name>
<evidence type="ECO:0000256" key="5">
    <source>
        <dbReference type="ARBA" id="ARBA00022691"/>
    </source>
</evidence>
<gene>
    <name evidence="7" type="ORF">SAMN05216454_104129</name>
</gene>
<dbReference type="InterPro" id="IPR014008">
    <property type="entry name" value="Cbl_synth_MTase_CbiT"/>
</dbReference>
<dbReference type="CDD" id="cd02440">
    <property type="entry name" value="AdoMet_MTases"/>
    <property type="match status" value="1"/>
</dbReference>
<dbReference type="NCBIfam" id="TIGR02469">
    <property type="entry name" value="CbiT"/>
    <property type="match status" value="1"/>
</dbReference>
<dbReference type="GO" id="GO:0032259">
    <property type="term" value="P:methylation"/>
    <property type="evidence" value="ECO:0007669"/>
    <property type="project" value="UniProtKB-KW"/>
</dbReference>
<dbReference type="Gene3D" id="3.40.50.150">
    <property type="entry name" value="Vaccinia Virus protein VP39"/>
    <property type="match status" value="1"/>
</dbReference>
<dbReference type="PANTHER" id="PTHR43182">
    <property type="entry name" value="COBALT-PRECORRIN-6B C(15)-METHYLTRANSFERASE (DECARBOXYLATING)"/>
    <property type="match status" value="1"/>
</dbReference>
<dbReference type="SUPFAM" id="SSF53335">
    <property type="entry name" value="S-adenosyl-L-methionine-dependent methyltransferases"/>
    <property type="match status" value="1"/>
</dbReference>
<organism evidence="7 8">
    <name type="scientific">Peptostreptococcus russellii</name>
    <dbReference type="NCBI Taxonomy" id="215200"/>
    <lineage>
        <taxon>Bacteria</taxon>
        <taxon>Bacillati</taxon>
        <taxon>Bacillota</taxon>
        <taxon>Clostridia</taxon>
        <taxon>Peptostreptococcales</taxon>
        <taxon>Peptostreptococcaceae</taxon>
        <taxon>Peptostreptococcus</taxon>
    </lineage>
</organism>
<evidence type="ECO:0000256" key="4">
    <source>
        <dbReference type="ARBA" id="ARBA00022679"/>
    </source>
</evidence>
<evidence type="ECO:0000259" key="6">
    <source>
        <dbReference type="Pfam" id="PF05175"/>
    </source>
</evidence>
<dbReference type="GO" id="GO:0008276">
    <property type="term" value="F:protein methyltransferase activity"/>
    <property type="evidence" value="ECO:0007669"/>
    <property type="project" value="InterPro"/>
</dbReference>
<sequence length="185" mass="20915">MKNSEFIIGKVPITKEEVRSISIAKLELSRAKKFIDIGSGTGSITVEAGLNYPNLKVASVETNELAYELTKKNILKFELENITQIKAMAPINIDRFEKVDAIFLGGTKDNLKEILEWSYETLREGGKIVSNFILIDNFYSCREIMKEVGFKKLETVQLSVSRLEKLGKGEYFKPENPIFILSGEK</sequence>
<dbReference type="PANTHER" id="PTHR43182:SF1">
    <property type="entry name" value="COBALT-PRECORRIN-7 C(5)-METHYLTRANSFERASE"/>
    <property type="match status" value="1"/>
</dbReference>
<comment type="pathway">
    <text evidence="1">Cofactor biosynthesis; adenosylcobalamin biosynthesis.</text>
</comment>
<keyword evidence="8" id="KW-1185">Reference proteome</keyword>
<dbReference type="InterPro" id="IPR007848">
    <property type="entry name" value="Small_mtfrase_dom"/>
</dbReference>
<evidence type="ECO:0000256" key="2">
    <source>
        <dbReference type="ARBA" id="ARBA00022573"/>
    </source>
</evidence>
<dbReference type="Proteomes" id="UP000199512">
    <property type="component" value="Unassembled WGS sequence"/>
</dbReference>
<proteinExistence type="predicted"/>
<dbReference type="EMBL" id="FODF01000004">
    <property type="protein sequence ID" value="SEN48189.1"/>
    <property type="molecule type" value="Genomic_DNA"/>
</dbReference>
<dbReference type="InterPro" id="IPR029063">
    <property type="entry name" value="SAM-dependent_MTases_sf"/>
</dbReference>
<evidence type="ECO:0000256" key="1">
    <source>
        <dbReference type="ARBA" id="ARBA00004953"/>
    </source>
</evidence>
<reference evidence="7 8" key="1">
    <citation type="submission" date="2016-10" db="EMBL/GenBank/DDBJ databases">
        <authorList>
            <person name="de Groot N.N."/>
        </authorList>
    </citation>
    <scope>NUCLEOTIDE SEQUENCE [LARGE SCALE GENOMIC DNA]</scope>
    <source>
        <strain evidence="7 8">Calf135</strain>
    </source>
</reference>
<dbReference type="STRING" id="215200.SAMN05216454_104129"/>
<protein>
    <submittedName>
        <fullName evidence="7">Cobalt-precorrin 7 C15-methyltransferase</fullName>
    </submittedName>
</protein>
<evidence type="ECO:0000256" key="3">
    <source>
        <dbReference type="ARBA" id="ARBA00022603"/>
    </source>
</evidence>
<dbReference type="UniPathway" id="UPA00148"/>
<dbReference type="GO" id="GO:0009236">
    <property type="term" value="P:cobalamin biosynthetic process"/>
    <property type="evidence" value="ECO:0007669"/>
    <property type="project" value="UniProtKB-UniPathway"/>
</dbReference>
<evidence type="ECO:0000313" key="7">
    <source>
        <dbReference type="EMBL" id="SEN48189.1"/>
    </source>
</evidence>
<keyword evidence="3 7" id="KW-0489">Methyltransferase</keyword>
<dbReference type="RefSeq" id="WP_091974913.1">
    <property type="nucleotide sequence ID" value="NZ_CAUWDX010000021.1"/>
</dbReference>
<keyword evidence="4 7" id="KW-0808">Transferase</keyword>
<keyword evidence="5" id="KW-0949">S-adenosyl-L-methionine</keyword>
<dbReference type="NCBIfam" id="NF006138">
    <property type="entry name" value="PRK08287.1"/>
    <property type="match status" value="1"/>
</dbReference>
<feature type="domain" description="Methyltransferase small" evidence="6">
    <location>
        <begin position="25"/>
        <end position="156"/>
    </location>
</feature>
<accession>A0A1H8GWN0</accession>
<evidence type="ECO:0000313" key="8">
    <source>
        <dbReference type="Proteomes" id="UP000199512"/>
    </source>
</evidence>
<dbReference type="InterPro" id="IPR050714">
    <property type="entry name" value="Cobalamin_biosynth_MTase"/>
</dbReference>